<dbReference type="OrthoDB" id="5423968at2759"/>
<organism evidence="2 3">
    <name type="scientific">Cudoniella acicularis</name>
    <dbReference type="NCBI Taxonomy" id="354080"/>
    <lineage>
        <taxon>Eukaryota</taxon>
        <taxon>Fungi</taxon>
        <taxon>Dikarya</taxon>
        <taxon>Ascomycota</taxon>
        <taxon>Pezizomycotina</taxon>
        <taxon>Leotiomycetes</taxon>
        <taxon>Helotiales</taxon>
        <taxon>Tricladiaceae</taxon>
        <taxon>Cudoniella</taxon>
    </lineage>
</organism>
<name>A0A8H4W0G8_9HELO</name>
<dbReference type="Pfam" id="PF12013">
    <property type="entry name" value="OrsD"/>
    <property type="match status" value="1"/>
</dbReference>
<proteinExistence type="predicted"/>
<dbReference type="InterPro" id="IPR022698">
    <property type="entry name" value="OrsD"/>
</dbReference>
<sequence length="320" mass="36757">MTFPEGGRGTIKEGTSRSWTSERARKILKESAKRWTGVDGLNISSYRQIAIAISRRYCREDRFEEEKSKLEESEDWDEDNADGDDPWDLQAGHGTHVTGMIYARELIEGDNSIISRREKFRRVSHGSIRLQTINESFLYNPEWQVLLYTQCGFCLRPGRSVWLRHLRQKPHCLRGAPLKALVELFTSYDLLAPEQVAVPIQRLSREGRARYFKVNDGANDEDAEEIKADIRVMTKKRKRDGKDISGPQMLKKIAIGVYRPRKKCLATRVSTGGPPPPSPRGRDRSLEQFRTYAYKLAATQDLGRIVFDEAYLTIIASDYR</sequence>
<accession>A0A8H4W0G8</accession>
<evidence type="ECO:0000256" key="1">
    <source>
        <dbReference type="SAM" id="MobiDB-lite"/>
    </source>
</evidence>
<feature type="compositionally biased region" description="Acidic residues" evidence="1">
    <location>
        <begin position="72"/>
        <end position="87"/>
    </location>
</feature>
<reference evidence="2 3" key="1">
    <citation type="submission" date="2020-03" db="EMBL/GenBank/DDBJ databases">
        <title>Draft Genome Sequence of Cudoniella acicularis.</title>
        <authorList>
            <person name="Buettner E."/>
            <person name="Kellner H."/>
        </authorList>
    </citation>
    <scope>NUCLEOTIDE SEQUENCE [LARGE SCALE GENOMIC DNA]</scope>
    <source>
        <strain evidence="2 3">DSM 108380</strain>
    </source>
</reference>
<dbReference type="EMBL" id="JAAMPI010001006">
    <property type="protein sequence ID" value="KAF4627225.1"/>
    <property type="molecule type" value="Genomic_DNA"/>
</dbReference>
<dbReference type="AlphaFoldDB" id="A0A8H4W0G8"/>
<evidence type="ECO:0000313" key="2">
    <source>
        <dbReference type="EMBL" id="KAF4627225.1"/>
    </source>
</evidence>
<dbReference type="Proteomes" id="UP000566819">
    <property type="component" value="Unassembled WGS sequence"/>
</dbReference>
<keyword evidence="3" id="KW-1185">Reference proteome</keyword>
<comment type="caution">
    <text evidence="2">The sequence shown here is derived from an EMBL/GenBank/DDBJ whole genome shotgun (WGS) entry which is preliminary data.</text>
</comment>
<gene>
    <name evidence="2" type="ORF">G7Y89_g10932</name>
</gene>
<feature type="region of interest" description="Disordered" evidence="1">
    <location>
        <begin position="69"/>
        <end position="88"/>
    </location>
</feature>
<evidence type="ECO:0000313" key="3">
    <source>
        <dbReference type="Proteomes" id="UP000566819"/>
    </source>
</evidence>
<protein>
    <submittedName>
        <fullName evidence="2">Uncharacterized protein</fullName>
    </submittedName>
</protein>